<dbReference type="Pfam" id="PF00698">
    <property type="entry name" value="Acyl_transf_1"/>
    <property type="match status" value="1"/>
</dbReference>
<keyword evidence="7" id="KW-1185">Reference proteome</keyword>
<accession>A0ABW5RHH8</accession>
<dbReference type="InterPro" id="IPR016036">
    <property type="entry name" value="Malonyl_transacylase_ACP-bd"/>
</dbReference>
<dbReference type="InterPro" id="IPR024925">
    <property type="entry name" value="Malonyl_CoA-ACP_transAc"/>
</dbReference>
<feature type="domain" description="Malonyl-CoA:ACP transacylase (MAT)" evidence="5">
    <location>
        <begin position="5"/>
        <end position="302"/>
    </location>
</feature>
<dbReference type="InterPro" id="IPR014043">
    <property type="entry name" value="Acyl_transferase_dom"/>
</dbReference>
<dbReference type="SUPFAM" id="SSF55048">
    <property type="entry name" value="Probable ACP-binding domain of malonyl-CoA ACP transacylase"/>
    <property type="match status" value="1"/>
</dbReference>
<dbReference type="PANTHER" id="PTHR42681">
    <property type="entry name" value="MALONYL-COA-ACYL CARRIER PROTEIN TRANSACYLASE, MITOCHONDRIAL"/>
    <property type="match status" value="1"/>
</dbReference>
<gene>
    <name evidence="6" type="ORF">ACFSUQ_01535</name>
</gene>
<evidence type="ECO:0000256" key="2">
    <source>
        <dbReference type="ARBA" id="ARBA00023315"/>
    </source>
</evidence>
<dbReference type="InterPro" id="IPR001227">
    <property type="entry name" value="Ac_transferase_dom_sf"/>
</dbReference>
<sequence length="304" mass="32077">MTVFTFPGQGSQTPGFLAPWLEDETARTKLATISDAIGCDLITHGTESDAETIRDTAIAQPLIVAAGILTWDAFVARGMSVDNLAVAGHSVGEITAAYAAGIFDAETAMRFVAQRAQLMAADAAAVTTSMSAVLGGVEEEVIAYLEAREIVPANFNGAGQIVAAGTPEALADLKANPAPGTRVIPLKVAGAFHTHWMQTAHDALNEQIDSFPVADPKLPIYTNADGTRVESGETFRQLLVDQVSRPVRWNRCMDAFARDGHRLIAEATPAGTLTGLAKRALPEFDRIAINAPADIDALIDAIAE</sequence>
<dbReference type="InterPro" id="IPR050858">
    <property type="entry name" value="Mal-CoA-ACP_Trans/PKS_FabD"/>
</dbReference>
<dbReference type="Proteomes" id="UP001597453">
    <property type="component" value="Unassembled WGS sequence"/>
</dbReference>
<keyword evidence="1 4" id="KW-0808">Transferase</keyword>
<evidence type="ECO:0000256" key="3">
    <source>
        <dbReference type="ARBA" id="ARBA00048462"/>
    </source>
</evidence>
<dbReference type="SUPFAM" id="SSF52151">
    <property type="entry name" value="FabD/lysophospholipase-like"/>
    <property type="match status" value="1"/>
</dbReference>
<dbReference type="PANTHER" id="PTHR42681:SF1">
    <property type="entry name" value="MALONYL-COA-ACYL CARRIER PROTEIN TRANSACYLASE, MITOCHONDRIAL"/>
    <property type="match status" value="1"/>
</dbReference>
<dbReference type="PIRSF" id="PIRSF000446">
    <property type="entry name" value="Mct"/>
    <property type="match status" value="1"/>
</dbReference>
<protein>
    <recommendedName>
        <fullName evidence="4">Malonyl CoA-acyl carrier protein transacylase</fullName>
        <ecNumber evidence="4">2.3.1.39</ecNumber>
    </recommendedName>
</protein>
<dbReference type="RefSeq" id="WP_066054864.1">
    <property type="nucleotide sequence ID" value="NZ_JBHUNF010000001.1"/>
</dbReference>
<dbReference type="Gene3D" id="3.30.70.250">
    <property type="entry name" value="Malonyl-CoA ACP transacylase, ACP-binding"/>
    <property type="match status" value="1"/>
</dbReference>
<evidence type="ECO:0000259" key="5">
    <source>
        <dbReference type="SMART" id="SM00827"/>
    </source>
</evidence>
<evidence type="ECO:0000256" key="1">
    <source>
        <dbReference type="ARBA" id="ARBA00022679"/>
    </source>
</evidence>
<comment type="similarity">
    <text evidence="4">Belongs to the fabD family.</text>
</comment>
<evidence type="ECO:0000313" key="7">
    <source>
        <dbReference type="Proteomes" id="UP001597453"/>
    </source>
</evidence>
<organism evidence="6 7">
    <name type="scientific">Gulosibacter bifidus</name>
    <dbReference type="NCBI Taxonomy" id="272239"/>
    <lineage>
        <taxon>Bacteria</taxon>
        <taxon>Bacillati</taxon>
        <taxon>Actinomycetota</taxon>
        <taxon>Actinomycetes</taxon>
        <taxon>Micrococcales</taxon>
        <taxon>Microbacteriaceae</taxon>
        <taxon>Gulosibacter</taxon>
    </lineage>
</organism>
<evidence type="ECO:0000256" key="4">
    <source>
        <dbReference type="PIRNR" id="PIRNR000446"/>
    </source>
</evidence>
<dbReference type="Gene3D" id="3.40.366.10">
    <property type="entry name" value="Malonyl-Coenzyme A Acyl Carrier Protein, domain 2"/>
    <property type="match status" value="1"/>
</dbReference>
<dbReference type="GO" id="GO:0004314">
    <property type="term" value="F:[acyl-carrier-protein] S-malonyltransferase activity"/>
    <property type="evidence" value="ECO:0007669"/>
    <property type="project" value="UniProtKB-EC"/>
</dbReference>
<comment type="caution">
    <text evidence="6">The sequence shown here is derived from an EMBL/GenBank/DDBJ whole genome shotgun (WGS) entry which is preliminary data.</text>
</comment>
<dbReference type="InterPro" id="IPR016035">
    <property type="entry name" value="Acyl_Trfase/lysoPLipase"/>
</dbReference>
<keyword evidence="2 4" id="KW-0012">Acyltransferase</keyword>
<proteinExistence type="inferred from homology"/>
<evidence type="ECO:0000313" key="6">
    <source>
        <dbReference type="EMBL" id="MFD2673989.1"/>
    </source>
</evidence>
<dbReference type="EMBL" id="JBHUNF010000001">
    <property type="protein sequence ID" value="MFD2673989.1"/>
    <property type="molecule type" value="Genomic_DNA"/>
</dbReference>
<name>A0ABW5RHH8_9MICO</name>
<dbReference type="EC" id="2.3.1.39" evidence="4"/>
<reference evidence="7" key="1">
    <citation type="journal article" date="2019" name="Int. J. Syst. Evol. Microbiol.">
        <title>The Global Catalogue of Microorganisms (GCM) 10K type strain sequencing project: providing services to taxonomists for standard genome sequencing and annotation.</title>
        <authorList>
            <consortium name="The Broad Institute Genomics Platform"/>
            <consortium name="The Broad Institute Genome Sequencing Center for Infectious Disease"/>
            <person name="Wu L."/>
            <person name="Ma J."/>
        </authorList>
    </citation>
    <scope>NUCLEOTIDE SEQUENCE [LARGE SCALE GENOMIC DNA]</scope>
    <source>
        <strain evidence="7">TISTR 1511</strain>
    </source>
</reference>
<dbReference type="SMART" id="SM00827">
    <property type="entry name" value="PKS_AT"/>
    <property type="match status" value="1"/>
</dbReference>
<comment type="catalytic activity">
    <reaction evidence="3 4">
        <text>holo-[ACP] + malonyl-CoA = malonyl-[ACP] + CoA</text>
        <dbReference type="Rhea" id="RHEA:41792"/>
        <dbReference type="Rhea" id="RHEA-COMP:9623"/>
        <dbReference type="Rhea" id="RHEA-COMP:9685"/>
        <dbReference type="ChEBI" id="CHEBI:57287"/>
        <dbReference type="ChEBI" id="CHEBI:57384"/>
        <dbReference type="ChEBI" id="CHEBI:64479"/>
        <dbReference type="ChEBI" id="CHEBI:78449"/>
        <dbReference type="EC" id="2.3.1.39"/>
    </reaction>
</comment>